<dbReference type="AlphaFoldDB" id="A0A4R1I016"/>
<dbReference type="OrthoDB" id="3700439at2"/>
<accession>A0A4R1I016</accession>
<proteinExistence type="predicted"/>
<name>A0A4R1I016_PSEEN</name>
<evidence type="ECO:0000313" key="2">
    <source>
        <dbReference type="Proteomes" id="UP000295560"/>
    </source>
</evidence>
<gene>
    <name evidence="1" type="ORF">EV378_3049</name>
</gene>
<dbReference type="EMBL" id="SMFZ01000001">
    <property type="protein sequence ID" value="TCK27183.1"/>
    <property type="molecule type" value="Genomic_DNA"/>
</dbReference>
<dbReference type="Proteomes" id="UP000295560">
    <property type="component" value="Unassembled WGS sequence"/>
</dbReference>
<reference evidence="1 2" key="1">
    <citation type="submission" date="2019-03" db="EMBL/GenBank/DDBJ databases">
        <title>Sequencing the genomes of 1000 actinobacteria strains.</title>
        <authorList>
            <person name="Klenk H.-P."/>
        </authorList>
    </citation>
    <scope>NUCLEOTIDE SEQUENCE [LARGE SCALE GENOMIC DNA]</scope>
    <source>
        <strain evidence="1 2">DSM 44969</strain>
    </source>
</reference>
<comment type="caution">
    <text evidence="1">The sequence shown here is derived from an EMBL/GenBank/DDBJ whole genome shotgun (WGS) entry which is preliminary data.</text>
</comment>
<protein>
    <submittedName>
        <fullName evidence="1">Uncharacterized protein</fullName>
    </submittedName>
</protein>
<evidence type="ECO:0000313" key="1">
    <source>
        <dbReference type="EMBL" id="TCK27183.1"/>
    </source>
</evidence>
<sequence>MDPASIAAGAACVAAGAGVVAAFSGVRTLRQARRDSTARSRPMLAAELRIVPYVQGSLKLVVKNYGPSIAKNVWVTFQPLLPDPSPEIASQSVTPFLKRRYSRKIATLTPGMELENIYYSGRPGPDGIFVNFEPLPDQVTVRLVYEDTSGRSYRDVFHLDTQLFHDMTIATSSGAPDAKIKEIAGTLKKIEGHMKTRRGGRGPGSD</sequence>
<organism evidence="1 2">
    <name type="scientific">Pseudonocardia endophytica</name>
    <dbReference type="NCBI Taxonomy" id="401976"/>
    <lineage>
        <taxon>Bacteria</taxon>
        <taxon>Bacillati</taxon>
        <taxon>Actinomycetota</taxon>
        <taxon>Actinomycetes</taxon>
        <taxon>Pseudonocardiales</taxon>
        <taxon>Pseudonocardiaceae</taxon>
        <taxon>Pseudonocardia</taxon>
    </lineage>
</organism>
<dbReference type="RefSeq" id="WP_132425550.1">
    <property type="nucleotide sequence ID" value="NZ_SMFZ01000001.1"/>
</dbReference>
<keyword evidence="2" id="KW-1185">Reference proteome</keyword>